<gene>
    <name evidence="2" type="ORF">LACBIDRAFT_301665</name>
</gene>
<sequence length="130" mass="13592">MMSNQPKDSTLKLPSSRNNAARLRSPIPRSANDGAGVARSSSAPLIMTTPSSAIRAVDGGMAVTGDQAGHPPVTQPLQQPFPVLSDHLKSGPCISTPPLSNLPVADPVGNFYNKLLWSISDASSPCRSFN</sequence>
<reference evidence="2 3" key="1">
    <citation type="journal article" date="2008" name="Nature">
        <title>The genome of Laccaria bicolor provides insights into mycorrhizal symbiosis.</title>
        <authorList>
            <person name="Martin F."/>
            <person name="Aerts A."/>
            <person name="Ahren D."/>
            <person name="Brun A."/>
            <person name="Danchin E.G.J."/>
            <person name="Duchaussoy F."/>
            <person name="Gibon J."/>
            <person name="Kohler A."/>
            <person name="Lindquist E."/>
            <person name="Pereda V."/>
            <person name="Salamov A."/>
            <person name="Shapiro H.J."/>
            <person name="Wuyts J."/>
            <person name="Blaudez D."/>
            <person name="Buee M."/>
            <person name="Brokstein P."/>
            <person name="Canbaeck B."/>
            <person name="Cohen D."/>
            <person name="Courty P.E."/>
            <person name="Coutinho P.M."/>
            <person name="Delaruelle C."/>
            <person name="Detter J.C."/>
            <person name="Deveau A."/>
            <person name="DiFazio S."/>
            <person name="Duplessis S."/>
            <person name="Fraissinet-Tachet L."/>
            <person name="Lucic E."/>
            <person name="Frey-Klett P."/>
            <person name="Fourrey C."/>
            <person name="Feussner I."/>
            <person name="Gay G."/>
            <person name="Grimwood J."/>
            <person name="Hoegger P.J."/>
            <person name="Jain P."/>
            <person name="Kilaru S."/>
            <person name="Labbe J."/>
            <person name="Lin Y.C."/>
            <person name="Legue V."/>
            <person name="Le Tacon F."/>
            <person name="Marmeisse R."/>
            <person name="Melayah D."/>
            <person name="Montanini B."/>
            <person name="Muratet M."/>
            <person name="Nehls U."/>
            <person name="Niculita-Hirzel H."/>
            <person name="Oudot-Le Secq M.P."/>
            <person name="Peter M."/>
            <person name="Quesneville H."/>
            <person name="Rajashekar B."/>
            <person name="Reich M."/>
            <person name="Rouhier N."/>
            <person name="Schmutz J."/>
            <person name="Yin T."/>
            <person name="Chalot M."/>
            <person name="Henrissat B."/>
            <person name="Kuees U."/>
            <person name="Lucas S."/>
            <person name="Van de Peer Y."/>
            <person name="Podila G.K."/>
            <person name="Polle A."/>
            <person name="Pukkila P.J."/>
            <person name="Richardson P.M."/>
            <person name="Rouze P."/>
            <person name="Sanders I.R."/>
            <person name="Stajich J.E."/>
            <person name="Tunlid A."/>
            <person name="Tuskan G."/>
            <person name="Grigoriev I.V."/>
        </authorList>
    </citation>
    <scope>NUCLEOTIDE SEQUENCE [LARGE SCALE GENOMIC DNA]</scope>
    <source>
        <strain evidence="3">S238N-H82 / ATCC MYA-4686</strain>
    </source>
</reference>
<proteinExistence type="predicted"/>
<evidence type="ECO:0000313" key="3">
    <source>
        <dbReference type="Proteomes" id="UP000001194"/>
    </source>
</evidence>
<dbReference type="HOGENOM" id="CLU_1938524_0_0_1"/>
<evidence type="ECO:0000313" key="2">
    <source>
        <dbReference type="EMBL" id="EDR16030.1"/>
    </source>
</evidence>
<evidence type="ECO:0000256" key="1">
    <source>
        <dbReference type="SAM" id="MobiDB-lite"/>
    </source>
</evidence>
<dbReference type="GeneID" id="6069922"/>
<organism evidence="3">
    <name type="scientific">Laccaria bicolor (strain S238N-H82 / ATCC MYA-4686)</name>
    <name type="common">Bicoloured deceiver</name>
    <name type="synonym">Laccaria laccata var. bicolor</name>
    <dbReference type="NCBI Taxonomy" id="486041"/>
    <lineage>
        <taxon>Eukaryota</taxon>
        <taxon>Fungi</taxon>
        <taxon>Dikarya</taxon>
        <taxon>Basidiomycota</taxon>
        <taxon>Agaricomycotina</taxon>
        <taxon>Agaricomycetes</taxon>
        <taxon>Agaricomycetidae</taxon>
        <taxon>Agaricales</taxon>
        <taxon>Agaricineae</taxon>
        <taxon>Hydnangiaceae</taxon>
        <taxon>Laccaria</taxon>
    </lineage>
</organism>
<dbReference type="InParanoid" id="B0CP08"/>
<protein>
    <submittedName>
        <fullName evidence="2">Predicted protein</fullName>
    </submittedName>
</protein>
<dbReference type="RefSeq" id="XP_001874238.1">
    <property type="nucleotide sequence ID" value="XM_001874203.1"/>
</dbReference>
<accession>B0CP08</accession>
<name>B0CP08_LACBS</name>
<feature type="region of interest" description="Disordered" evidence="1">
    <location>
        <begin position="62"/>
        <end position="84"/>
    </location>
</feature>
<dbReference type="KEGG" id="lbc:LACBIDRAFT_301665"/>
<feature type="region of interest" description="Disordered" evidence="1">
    <location>
        <begin position="1"/>
        <end position="44"/>
    </location>
</feature>
<dbReference type="Proteomes" id="UP000001194">
    <property type="component" value="Unassembled WGS sequence"/>
</dbReference>
<dbReference type="EMBL" id="DS547091">
    <property type="protein sequence ID" value="EDR16030.1"/>
    <property type="molecule type" value="Genomic_DNA"/>
</dbReference>
<feature type="compositionally biased region" description="Polar residues" evidence="1">
    <location>
        <begin position="1"/>
        <end position="19"/>
    </location>
</feature>
<dbReference type="OrthoDB" id="3092364at2759"/>
<dbReference type="AlphaFoldDB" id="B0CP08"/>
<keyword evidence="3" id="KW-1185">Reference proteome</keyword>